<sequence>MKPVDQEFLLSLAGVSATLLGTFIVGVFFYIDSSAHRRVTGSRATDVYLRSGTRWVFTAYSIPLFVPLFLAATDRLWGAVSFAALGTVLIVMTVETGLRTLAGGRSGMSHAFVINEWATSAAVLAAMILPWALGGWIPRPSEFVPSMLLLLASGFASTAALVMAQFDASRDG</sequence>
<protein>
    <submittedName>
        <fullName evidence="2">Uncharacterized protein</fullName>
    </submittedName>
</protein>
<dbReference type="EMBL" id="UETB01000014">
    <property type="protein sequence ID" value="SSA45538.1"/>
    <property type="molecule type" value="Genomic_DNA"/>
</dbReference>
<dbReference type="RefSeq" id="WP_110853417.1">
    <property type="nucleotide sequence ID" value="NZ_QKLZ01000014.1"/>
</dbReference>
<feature type="transmembrane region" description="Helical" evidence="1">
    <location>
        <begin position="117"/>
        <end position="137"/>
    </location>
</feature>
<evidence type="ECO:0000256" key="1">
    <source>
        <dbReference type="SAM" id="Phobius"/>
    </source>
</evidence>
<feature type="transmembrane region" description="Helical" evidence="1">
    <location>
        <begin position="143"/>
        <end position="164"/>
    </location>
</feature>
<keyword evidence="1" id="KW-0812">Transmembrane</keyword>
<gene>
    <name evidence="2" type="ORF">SAMN05216184_11463</name>
</gene>
<dbReference type="OrthoDB" id="5105617at2"/>
<feature type="transmembrane region" description="Helical" evidence="1">
    <location>
        <begin position="12"/>
        <end position="31"/>
    </location>
</feature>
<organism evidence="2 3">
    <name type="scientific">Georgenia satyanarayanai</name>
    <dbReference type="NCBI Taxonomy" id="860221"/>
    <lineage>
        <taxon>Bacteria</taxon>
        <taxon>Bacillati</taxon>
        <taxon>Actinomycetota</taxon>
        <taxon>Actinomycetes</taxon>
        <taxon>Micrococcales</taxon>
        <taxon>Bogoriellaceae</taxon>
        <taxon>Georgenia</taxon>
    </lineage>
</organism>
<evidence type="ECO:0000313" key="3">
    <source>
        <dbReference type="Proteomes" id="UP000250222"/>
    </source>
</evidence>
<name>A0A2Y9AQC0_9MICO</name>
<feature type="transmembrane region" description="Helical" evidence="1">
    <location>
        <begin position="76"/>
        <end position="96"/>
    </location>
</feature>
<keyword evidence="3" id="KW-1185">Reference proteome</keyword>
<dbReference type="Proteomes" id="UP000250222">
    <property type="component" value="Unassembled WGS sequence"/>
</dbReference>
<evidence type="ECO:0000313" key="2">
    <source>
        <dbReference type="EMBL" id="SSA45538.1"/>
    </source>
</evidence>
<keyword evidence="1" id="KW-1133">Transmembrane helix</keyword>
<feature type="transmembrane region" description="Helical" evidence="1">
    <location>
        <begin position="52"/>
        <end position="70"/>
    </location>
</feature>
<proteinExistence type="predicted"/>
<accession>A0A2Y9AQC0</accession>
<reference evidence="2 3" key="1">
    <citation type="submission" date="2016-10" db="EMBL/GenBank/DDBJ databases">
        <authorList>
            <person name="Cai Z."/>
        </authorList>
    </citation>
    <scope>NUCLEOTIDE SEQUENCE [LARGE SCALE GENOMIC DNA]</scope>
    <source>
        <strain evidence="2 3">CGMCC 1.10826</strain>
    </source>
</reference>
<keyword evidence="1" id="KW-0472">Membrane</keyword>
<dbReference type="AlphaFoldDB" id="A0A2Y9AQC0"/>